<dbReference type="PANTHER" id="PTHR43390:SF1">
    <property type="entry name" value="CHLOROPLAST PROCESSING PEPTIDASE"/>
    <property type="match status" value="1"/>
</dbReference>
<dbReference type="InterPro" id="IPR000223">
    <property type="entry name" value="Pept_S26A_signal_pept_1"/>
</dbReference>
<evidence type="ECO:0000256" key="1">
    <source>
        <dbReference type="ARBA" id="ARBA00000677"/>
    </source>
</evidence>
<feature type="transmembrane region" description="Helical" evidence="8">
    <location>
        <begin position="41"/>
        <end position="74"/>
    </location>
</feature>
<dbReference type="InterPro" id="IPR019756">
    <property type="entry name" value="Pept_S26A_signal_pept_1_Ser-AS"/>
</dbReference>
<proteinExistence type="inferred from homology"/>
<dbReference type="Pfam" id="PF10502">
    <property type="entry name" value="Peptidase_S26"/>
    <property type="match status" value="1"/>
</dbReference>
<keyword evidence="8" id="KW-0472">Membrane</keyword>
<gene>
    <name evidence="12" type="primary">lepB</name>
    <name evidence="12" type="ORF">RJN63_12260</name>
</gene>
<evidence type="ECO:0000256" key="5">
    <source>
        <dbReference type="ARBA" id="ARBA00022670"/>
    </source>
</evidence>
<keyword evidence="8" id="KW-1133">Transmembrane helix</keyword>
<feature type="active site" evidence="7">
    <location>
        <position position="119"/>
    </location>
</feature>
<feature type="signal peptide" evidence="10">
    <location>
        <begin position="1"/>
        <end position="25"/>
    </location>
</feature>
<dbReference type="InterPro" id="IPR019758">
    <property type="entry name" value="Pept_S26A_signal_pept_1_CS"/>
</dbReference>
<dbReference type="Gene3D" id="2.10.109.10">
    <property type="entry name" value="Umud Fragment, subunit A"/>
    <property type="match status" value="1"/>
</dbReference>
<dbReference type="EMBL" id="JAVRAA010000005">
    <property type="protein sequence ID" value="MDT0337608.1"/>
    <property type="molecule type" value="Genomic_DNA"/>
</dbReference>
<comment type="subcellular location">
    <subcellularLocation>
        <location evidence="9">Membrane</location>
        <topology evidence="9">Single-pass type II membrane protein</topology>
    </subcellularLocation>
</comment>
<dbReference type="GO" id="GO:0006465">
    <property type="term" value="P:signal peptide processing"/>
    <property type="evidence" value="ECO:0007669"/>
    <property type="project" value="InterPro"/>
</dbReference>
<feature type="domain" description="Peptidase S26" evidence="11">
    <location>
        <begin position="95"/>
        <end position="282"/>
    </location>
</feature>
<dbReference type="PROSITE" id="PS00760">
    <property type="entry name" value="SPASE_I_2"/>
    <property type="match status" value="1"/>
</dbReference>
<dbReference type="CDD" id="cd06530">
    <property type="entry name" value="S26_SPase_I"/>
    <property type="match status" value="1"/>
</dbReference>
<dbReference type="AlphaFoldDB" id="A0AAE4K6S7"/>
<dbReference type="SUPFAM" id="SSF51306">
    <property type="entry name" value="LexA/Signal peptidase"/>
    <property type="match status" value="1"/>
</dbReference>
<dbReference type="InterPro" id="IPR019757">
    <property type="entry name" value="Pept_S26A_signal_pept_1_Lys-AS"/>
</dbReference>
<feature type="transmembrane region" description="Helical" evidence="8">
    <location>
        <begin position="95"/>
        <end position="113"/>
    </location>
</feature>
<dbReference type="PROSITE" id="PS00501">
    <property type="entry name" value="SPASE_I_1"/>
    <property type="match status" value="1"/>
</dbReference>
<comment type="caution">
    <text evidence="12">The sequence shown here is derived from an EMBL/GenBank/DDBJ whole genome shotgun (WGS) entry which is preliminary data.</text>
</comment>
<dbReference type="PANTHER" id="PTHR43390">
    <property type="entry name" value="SIGNAL PEPTIDASE I"/>
    <property type="match status" value="1"/>
</dbReference>
<keyword evidence="10" id="KW-0732">Signal</keyword>
<keyword evidence="6 8" id="KW-0378">Hydrolase</keyword>
<evidence type="ECO:0000256" key="6">
    <source>
        <dbReference type="ARBA" id="ARBA00022801"/>
    </source>
</evidence>
<comment type="similarity">
    <text evidence="2 9">Belongs to the peptidase S26 family.</text>
</comment>
<dbReference type="GO" id="GO:0016020">
    <property type="term" value="C:membrane"/>
    <property type="evidence" value="ECO:0007669"/>
    <property type="project" value="UniProtKB-SubCell"/>
</dbReference>
<dbReference type="InterPro" id="IPR036286">
    <property type="entry name" value="LexA/Signal_pep-like_sf"/>
</dbReference>
<comment type="catalytic activity">
    <reaction evidence="1 8">
        <text>Cleavage of hydrophobic, N-terminal signal or leader sequences from secreted and periplasmic proteins.</text>
        <dbReference type="EC" id="3.4.21.89"/>
    </reaction>
</comment>
<evidence type="ECO:0000256" key="9">
    <source>
        <dbReference type="RuleBase" id="RU362042"/>
    </source>
</evidence>
<keyword evidence="5 8" id="KW-0645">Protease</keyword>
<dbReference type="NCBIfam" id="TIGR02227">
    <property type="entry name" value="sigpep_I_bact"/>
    <property type="match status" value="1"/>
</dbReference>
<evidence type="ECO:0000256" key="8">
    <source>
        <dbReference type="RuleBase" id="RU003993"/>
    </source>
</evidence>
<evidence type="ECO:0000256" key="10">
    <source>
        <dbReference type="SAM" id="SignalP"/>
    </source>
</evidence>
<dbReference type="GO" id="GO:0009003">
    <property type="term" value="F:signal peptidase activity"/>
    <property type="evidence" value="ECO:0007669"/>
    <property type="project" value="UniProtKB-EC"/>
</dbReference>
<dbReference type="GO" id="GO:0004252">
    <property type="term" value="F:serine-type endopeptidase activity"/>
    <property type="evidence" value="ECO:0007669"/>
    <property type="project" value="InterPro"/>
</dbReference>
<comment type="caution">
    <text evidence="9">Lacks conserved residue(s) required for the propagation of feature annotation.</text>
</comment>
<reference evidence="12" key="1">
    <citation type="submission" date="2023-02" db="EMBL/GenBank/DDBJ databases">
        <title>Description of Herbaspirillum huttiense subsp. nephrolepsisexaltata and Herbaspirillum huttiense subsp. lycopersicon.</title>
        <authorList>
            <person name="Poudel M."/>
            <person name="Sharma A."/>
            <person name="Goss E."/>
            <person name="Tapia J.H."/>
            <person name="Harmon C.M."/>
            <person name="Jones J.B."/>
        </authorList>
    </citation>
    <scope>NUCLEOTIDE SEQUENCE</scope>
    <source>
        <strain evidence="12">NC40101</strain>
    </source>
</reference>
<sequence>MPFGIGFKMLLLVASICLAGAGALAARRTAVTFSVSEAVSPWVGQAIIFGCFFALASLNVSTGLWGLAFVSAAAKINGLHRSVLPNSLVGRLNSMCIPAVTFALAHTFLLTPFKVPSESMEPAFKPGDIIIVSKVGRNHGSFLGGYAPERGEVVVFRGSGWGDYLVKRVVGLPGDRIRLEGKTLILNGKVIPELSAELDLSRGRFQELGKARFEVLHDAARPWMDLRLAAVMSSSFEYQVTGATFETQVPADMYFVMGDNREHSVDSRYFGSVARSSIVGPVLWKVRFP</sequence>
<evidence type="ECO:0000256" key="3">
    <source>
        <dbReference type="ARBA" id="ARBA00013208"/>
    </source>
</evidence>
<feature type="chain" id="PRO_5042153689" description="Signal peptidase I" evidence="10">
    <location>
        <begin position="26"/>
        <end position="289"/>
    </location>
</feature>
<evidence type="ECO:0000259" key="11">
    <source>
        <dbReference type="Pfam" id="PF10502"/>
    </source>
</evidence>
<dbReference type="InterPro" id="IPR019533">
    <property type="entry name" value="Peptidase_S26"/>
</dbReference>
<accession>A0AAE4K6S7</accession>
<evidence type="ECO:0000256" key="2">
    <source>
        <dbReference type="ARBA" id="ARBA00009370"/>
    </source>
</evidence>
<organism evidence="12">
    <name type="scientific">Herbaspirillum huttiense subsp. nephrolepidis</name>
    <dbReference type="NCBI Taxonomy" id="3075126"/>
    <lineage>
        <taxon>Bacteria</taxon>
        <taxon>Pseudomonadati</taxon>
        <taxon>Pseudomonadota</taxon>
        <taxon>Betaproteobacteria</taxon>
        <taxon>Burkholderiales</taxon>
        <taxon>Oxalobacteraceae</taxon>
        <taxon>Herbaspirillum</taxon>
    </lineage>
</organism>
<name>A0AAE4K6S7_9BURK</name>
<evidence type="ECO:0000256" key="4">
    <source>
        <dbReference type="ARBA" id="ARBA00019232"/>
    </source>
</evidence>
<feature type="active site" evidence="7">
    <location>
        <position position="167"/>
    </location>
</feature>
<dbReference type="PRINTS" id="PR00727">
    <property type="entry name" value="LEADERPTASE"/>
</dbReference>
<dbReference type="EC" id="3.4.21.89" evidence="3 8"/>
<evidence type="ECO:0000256" key="7">
    <source>
        <dbReference type="PIRSR" id="PIRSR600223-1"/>
    </source>
</evidence>
<evidence type="ECO:0000313" key="12">
    <source>
        <dbReference type="EMBL" id="MDT0337608.1"/>
    </source>
</evidence>
<keyword evidence="8" id="KW-0812">Transmembrane</keyword>
<dbReference type="RefSeq" id="WP_284078315.1">
    <property type="nucleotide sequence ID" value="NZ_JAVLSM010000007.1"/>
</dbReference>
<dbReference type="PROSITE" id="PS00761">
    <property type="entry name" value="SPASE_I_3"/>
    <property type="match status" value="1"/>
</dbReference>
<protein>
    <recommendedName>
        <fullName evidence="4 8">Signal peptidase I</fullName>
        <ecNumber evidence="3 8">3.4.21.89</ecNumber>
    </recommendedName>
</protein>